<name>A0ACC0BWW8_CATRO</name>
<dbReference type="Proteomes" id="UP001060085">
    <property type="component" value="Linkage Group LG02"/>
</dbReference>
<sequence length="132" mass="14934">MITIEETIKEGLKFKNEGLEDDGNPPKLYMVQCLNLEQAMELVGRRRNKEKKEYSTCIQEVLRLVGGCLRMESIQALLKAKNLSFLITCGGISTLRTVLIPIHEVQFDGGLVPSHYSGISYNVLEPSERLYM</sequence>
<evidence type="ECO:0000313" key="2">
    <source>
        <dbReference type="Proteomes" id="UP001060085"/>
    </source>
</evidence>
<keyword evidence="2" id="KW-1185">Reference proteome</keyword>
<dbReference type="EMBL" id="CM044702">
    <property type="protein sequence ID" value="KAI5677109.1"/>
    <property type="molecule type" value="Genomic_DNA"/>
</dbReference>
<accession>A0ACC0BWW8</accession>
<comment type="caution">
    <text evidence="1">The sequence shown here is derived from an EMBL/GenBank/DDBJ whole genome shotgun (WGS) entry which is preliminary data.</text>
</comment>
<reference evidence="2" key="1">
    <citation type="journal article" date="2023" name="Nat. Plants">
        <title>Single-cell RNA sequencing provides a high-resolution roadmap for understanding the multicellular compartmentation of specialized metabolism.</title>
        <authorList>
            <person name="Sun S."/>
            <person name="Shen X."/>
            <person name="Li Y."/>
            <person name="Li Y."/>
            <person name="Wang S."/>
            <person name="Li R."/>
            <person name="Zhang H."/>
            <person name="Shen G."/>
            <person name="Guo B."/>
            <person name="Wei J."/>
            <person name="Xu J."/>
            <person name="St-Pierre B."/>
            <person name="Chen S."/>
            <person name="Sun C."/>
        </authorList>
    </citation>
    <scope>NUCLEOTIDE SEQUENCE [LARGE SCALE GENOMIC DNA]</scope>
</reference>
<proteinExistence type="predicted"/>
<protein>
    <submittedName>
        <fullName evidence="1">Uncharacterized protein</fullName>
    </submittedName>
</protein>
<gene>
    <name evidence="1" type="ORF">M9H77_08059</name>
</gene>
<organism evidence="1 2">
    <name type="scientific">Catharanthus roseus</name>
    <name type="common">Madagascar periwinkle</name>
    <name type="synonym">Vinca rosea</name>
    <dbReference type="NCBI Taxonomy" id="4058"/>
    <lineage>
        <taxon>Eukaryota</taxon>
        <taxon>Viridiplantae</taxon>
        <taxon>Streptophyta</taxon>
        <taxon>Embryophyta</taxon>
        <taxon>Tracheophyta</taxon>
        <taxon>Spermatophyta</taxon>
        <taxon>Magnoliopsida</taxon>
        <taxon>eudicotyledons</taxon>
        <taxon>Gunneridae</taxon>
        <taxon>Pentapetalae</taxon>
        <taxon>asterids</taxon>
        <taxon>lamiids</taxon>
        <taxon>Gentianales</taxon>
        <taxon>Apocynaceae</taxon>
        <taxon>Rauvolfioideae</taxon>
        <taxon>Vinceae</taxon>
        <taxon>Catharanthinae</taxon>
        <taxon>Catharanthus</taxon>
    </lineage>
</organism>
<evidence type="ECO:0000313" key="1">
    <source>
        <dbReference type="EMBL" id="KAI5677109.1"/>
    </source>
</evidence>